<dbReference type="EMBL" id="HBEK01001811">
    <property type="protein sequence ID" value="CAD8391039.1"/>
    <property type="molecule type" value="Transcribed_RNA"/>
</dbReference>
<gene>
    <name evidence="2" type="ORF">RMAR0315_LOCUS1014</name>
</gene>
<keyword evidence="1" id="KW-0732">Signal</keyword>
<evidence type="ECO:0000256" key="1">
    <source>
        <dbReference type="SAM" id="SignalP"/>
    </source>
</evidence>
<name>A0A7S0FYQ3_9RHOD</name>
<accession>A0A7S0FYQ3</accession>
<sequence>MNSLVLYCCAVVLLCVVSVEAQTCEDVAKSTGSIIFDVEPTVGKLAVDGSNASAGSVVLSRAKGIGGPEACVRMKFQLDEDLSLVSIRGGIFSKKELIPEPVEYPNRRNVDKVIEKKGLPLGTSFTKLSLVICDDEILTDEAGCCDGSPLFWIAHAIIRDADGEQFRAELSVGNTDECETRVADGPDITVCEVAVTCVEE</sequence>
<feature type="signal peptide" evidence="1">
    <location>
        <begin position="1"/>
        <end position="21"/>
    </location>
</feature>
<feature type="chain" id="PRO_5030751108" description="Secreted protein" evidence="1">
    <location>
        <begin position="22"/>
        <end position="200"/>
    </location>
</feature>
<evidence type="ECO:0008006" key="3">
    <source>
        <dbReference type="Google" id="ProtNLM"/>
    </source>
</evidence>
<dbReference type="AlphaFoldDB" id="A0A7S0FYQ3"/>
<proteinExistence type="predicted"/>
<protein>
    <recommendedName>
        <fullName evidence="3">Secreted protein</fullName>
    </recommendedName>
</protein>
<reference evidence="2" key="1">
    <citation type="submission" date="2021-01" db="EMBL/GenBank/DDBJ databases">
        <authorList>
            <person name="Corre E."/>
            <person name="Pelletier E."/>
            <person name="Niang G."/>
            <person name="Scheremetjew M."/>
            <person name="Finn R."/>
            <person name="Kale V."/>
            <person name="Holt S."/>
            <person name="Cochrane G."/>
            <person name="Meng A."/>
            <person name="Brown T."/>
            <person name="Cohen L."/>
        </authorList>
    </citation>
    <scope>NUCLEOTIDE SEQUENCE</scope>
    <source>
        <strain evidence="2">UTEX LB 2760</strain>
    </source>
</reference>
<organism evidence="2">
    <name type="scientific">Rhodosorus marinus</name>
    <dbReference type="NCBI Taxonomy" id="101924"/>
    <lineage>
        <taxon>Eukaryota</taxon>
        <taxon>Rhodophyta</taxon>
        <taxon>Stylonematophyceae</taxon>
        <taxon>Stylonematales</taxon>
        <taxon>Stylonemataceae</taxon>
        <taxon>Rhodosorus</taxon>
    </lineage>
</organism>
<evidence type="ECO:0000313" key="2">
    <source>
        <dbReference type="EMBL" id="CAD8391039.1"/>
    </source>
</evidence>